<gene>
    <name evidence="1" type="ORF">DFH08DRAFT_974260</name>
</gene>
<dbReference type="Proteomes" id="UP001218218">
    <property type="component" value="Unassembled WGS sequence"/>
</dbReference>
<sequence length="92" mass="10280">MYTPHLYVWMGAAHTKSTRLGLKCEGLEVELGALLPWEEAQRKTLPVVRELVFQVHPCSAAELLIDSLPEGMAHEAALYPDGTHLTDLKEVR</sequence>
<dbReference type="EMBL" id="JARIHO010000077">
    <property type="protein sequence ID" value="KAJ7310862.1"/>
    <property type="molecule type" value="Genomic_DNA"/>
</dbReference>
<comment type="caution">
    <text evidence="1">The sequence shown here is derived from an EMBL/GenBank/DDBJ whole genome shotgun (WGS) entry which is preliminary data.</text>
</comment>
<proteinExistence type="predicted"/>
<keyword evidence="2" id="KW-1185">Reference proteome</keyword>
<organism evidence="1 2">
    <name type="scientific">Mycena albidolilacea</name>
    <dbReference type="NCBI Taxonomy" id="1033008"/>
    <lineage>
        <taxon>Eukaryota</taxon>
        <taxon>Fungi</taxon>
        <taxon>Dikarya</taxon>
        <taxon>Basidiomycota</taxon>
        <taxon>Agaricomycotina</taxon>
        <taxon>Agaricomycetes</taxon>
        <taxon>Agaricomycetidae</taxon>
        <taxon>Agaricales</taxon>
        <taxon>Marasmiineae</taxon>
        <taxon>Mycenaceae</taxon>
        <taxon>Mycena</taxon>
    </lineage>
</organism>
<dbReference type="AlphaFoldDB" id="A0AAD7ECN2"/>
<evidence type="ECO:0000313" key="1">
    <source>
        <dbReference type="EMBL" id="KAJ7310862.1"/>
    </source>
</evidence>
<protein>
    <submittedName>
        <fullName evidence="1">Uncharacterized protein</fullName>
    </submittedName>
</protein>
<reference evidence="1" key="1">
    <citation type="submission" date="2023-03" db="EMBL/GenBank/DDBJ databases">
        <title>Massive genome expansion in bonnet fungi (Mycena s.s.) driven by repeated elements and novel gene families across ecological guilds.</title>
        <authorList>
            <consortium name="Lawrence Berkeley National Laboratory"/>
            <person name="Harder C.B."/>
            <person name="Miyauchi S."/>
            <person name="Viragh M."/>
            <person name="Kuo A."/>
            <person name="Thoen E."/>
            <person name="Andreopoulos B."/>
            <person name="Lu D."/>
            <person name="Skrede I."/>
            <person name="Drula E."/>
            <person name="Henrissat B."/>
            <person name="Morin E."/>
            <person name="Kohler A."/>
            <person name="Barry K."/>
            <person name="LaButti K."/>
            <person name="Morin E."/>
            <person name="Salamov A."/>
            <person name="Lipzen A."/>
            <person name="Mereny Z."/>
            <person name="Hegedus B."/>
            <person name="Baldrian P."/>
            <person name="Stursova M."/>
            <person name="Weitz H."/>
            <person name="Taylor A."/>
            <person name="Grigoriev I.V."/>
            <person name="Nagy L.G."/>
            <person name="Martin F."/>
            <person name="Kauserud H."/>
        </authorList>
    </citation>
    <scope>NUCLEOTIDE SEQUENCE</scope>
    <source>
        <strain evidence="1">CBHHK002</strain>
    </source>
</reference>
<evidence type="ECO:0000313" key="2">
    <source>
        <dbReference type="Proteomes" id="UP001218218"/>
    </source>
</evidence>
<accession>A0AAD7ECN2</accession>
<name>A0AAD7ECN2_9AGAR</name>